<evidence type="ECO:0000256" key="2">
    <source>
        <dbReference type="ARBA" id="ARBA00004123"/>
    </source>
</evidence>
<evidence type="ECO:0000256" key="6">
    <source>
        <dbReference type="ARBA" id="ARBA00022967"/>
    </source>
</evidence>
<dbReference type="FunFam" id="3.30.70.20:FF:000002">
    <property type="entry name" value="NADH-ubiquinone oxidoreductase 75 kDa subunit"/>
    <property type="match status" value="1"/>
</dbReference>
<organism evidence="15 16">
    <name type="scientific">Danionella cerebrum</name>
    <dbReference type="NCBI Taxonomy" id="2873325"/>
    <lineage>
        <taxon>Eukaryota</taxon>
        <taxon>Metazoa</taxon>
        <taxon>Chordata</taxon>
        <taxon>Craniata</taxon>
        <taxon>Vertebrata</taxon>
        <taxon>Euteleostomi</taxon>
        <taxon>Actinopterygii</taxon>
        <taxon>Neopterygii</taxon>
        <taxon>Teleostei</taxon>
        <taxon>Ostariophysi</taxon>
        <taxon>Cypriniformes</taxon>
        <taxon>Danionidae</taxon>
        <taxon>Danioninae</taxon>
        <taxon>Danionella</taxon>
    </lineage>
</organism>
<dbReference type="InterPro" id="IPR019574">
    <property type="entry name" value="NADH_UbQ_OxRdtase_Gsu_4Fe4S-bd"/>
</dbReference>
<evidence type="ECO:0000256" key="10">
    <source>
        <dbReference type="ARBA" id="ARBA00023242"/>
    </source>
</evidence>
<dbReference type="PROSITE" id="PS00643">
    <property type="entry name" value="COMPLEX1_75K_3"/>
    <property type="match status" value="1"/>
</dbReference>
<evidence type="ECO:0000256" key="8">
    <source>
        <dbReference type="ARBA" id="ARBA00023014"/>
    </source>
</evidence>
<keyword evidence="6" id="KW-1278">Translocase</keyword>
<feature type="region of interest" description="Disordered" evidence="12">
    <location>
        <begin position="900"/>
        <end position="939"/>
    </location>
</feature>
<reference evidence="15 16" key="1">
    <citation type="journal article" date="2019" name="Sci. Data">
        <title>Hybrid genome assembly and annotation of Danionella translucida.</title>
        <authorList>
            <person name="Kadobianskyi M."/>
            <person name="Schulze L."/>
            <person name="Schuelke M."/>
            <person name="Judkewitz B."/>
        </authorList>
    </citation>
    <scope>NUCLEOTIDE SEQUENCE [LARGE SCALE GENOMIC DNA]</scope>
    <source>
        <strain evidence="15 16">Bolton</strain>
    </source>
</reference>
<protein>
    <submittedName>
        <fullName evidence="15">Uncharacterized protein</fullName>
    </submittedName>
</protein>
<comment type="similarity">
    <text evidence="3">Belongs to the complex I 75 kDa subunit family.</text>
</comment>
<evidence type="ECO:0000256" key="11">
    <source>
        <dbReference type="ARBA" id="ARBA00034078"/>
    </source>
</evidence>
<dbReference type="GO" id="GO:0016651">
    <property type="term" value="F:oxidoreductase activity, acting on NAD(P)H"/>
    <property type="evidence" value="ECO:0007669"/>
    <property type="project" value="InterPro"/>
</dbReference>
<dbReference type="Pfam" id="PF00384">
    <property type="entry name" value="Molybdopterin"/>
    <property type="match status" value="1"/>
</dbReference>
<evidence type="ECO:0000256" key="7">
    <source>
        <dbReference type="ARBA" id="ARBA00023004"/>
    </source>
</evidence>
<dbReference type="Gene3D" id="3.30.70.20">
    <property type="match status" value="1"/>
</dbReference>
<dbReference type="FunFam" id="3.40.50.740:FF:000002">
    <property type="entry name" value="NADH-ubiquinone oxidoreductase 75 kDa subunit, mitochondrial"/>
    <property type="match status" value="1"/>
</dbReference>
<proteinExistence type="inferred from homology"/>
<dbReference type="GO" id="GO:0046872">
    <property type="term" value="F:metal ion binding"/>
    <property type="evidence" value="ECO:0007669"/>
    <property type="project" value="UniProtKB-KW"/>
</dbReference>
<dbReference type="STRING" id="623744.A0A553PYR7"/>
<name>A0A553PYR7_9TELE</name>
<evidence type="ECO:0000256" key="9">
    <source>
        <dbReference type="ARBA" id="ARBA00023027"/>
    </source>
</evidence>
<comment type="caution">
    <text evidence="15">The sequence shown here is derived from an EMBL/GenBank/DDBJ whole genome shotgun (WGS) entry which is preliminary data.</text>
</comment>
<feature type="region of interest" description="Disordered" evidence="12">
    <location>
        <begin position="1366"/>
        <end position="1400"/>
    </location>
</feature>
<dbReference type="CDD" id="cd02773">
    <property type="entry name" value="MopB_Res-Cmplx1_Nad11"/>
    <property type="match status" value="1"/>
</dbReference>
<dbReference type="Proteomes" id="UP000316079">
    <property type="component" value="Unassembled WGS sequence"/>
</dbReference>
<dbReference type="PANTHER" id="PTHR16198">
    <property type="match status" value="1"/>
</dbReference>
<dbReference type="Pfam" id="PF13510">
    <property type="entry name" value="Fer2_4"/>
    <property type="match status" value="1"/>
</dbReference>
<evidence type="ECO:0000256" key="1">
    <source>
        <dbReference type="ARBA" id="ARBA00001966"/>
    </source>
</evidence>
<keyword evidence="8" id="KW-0411">Iron-sulfur</keyword>
<dbReference type="SUPFAM" id="SSF54292">
    <property type="entry name" value="2Fe-2S ferredoxin-like"/>
    <property type="match status" value="1"/>
</dbReference>
<feature type="compositionally biased region" description="Polar residues" evidence="12">
    <location>
        <begin position="977"/>
        <end position="987"/>
    </location>
</feature>
<dbReference type="SMART" id="SM00929">
    <property type="entry name" value="NADH-G_4Fe-4S_3"/>
    <property type="match status" value="1"/>
</dbReference>
<dbReference type="EMBL" id="SRMA01026535">
    <property type="protein sequence ID" value="TRY82821.1"/>
    <property type="molecule type" value="Genomic_DNA"/>
</dbReference>
<evidence type="ECO:0000313" key="15">
    <source>
        <dbReference type="EMBL" id="TRY82821.1"/>
    </source>
</evidence>
<keyword evidence="4" id="KW-0004">4Fe-4S</keyword>
<dbReference type="PANTHER" id="PTHR16198:SF2">
    <property type="entry name" value="INO80 COMPLEX SUBUNIT D"/>
    <property type="match status" value="1"/>
</dbReference>
<evidence type="ECO:0000313" key="16">
    <source>
        <dbReference type="Proteomes" id="UP000316079"/>
    </source>
</evidence>
<feature type="compositionally biased region" description="Basic residues" evidence="12">
    <location>
        <begin position="1175"/>
        <end position="1211"/>
    </location>
</feature>
<dbReference type="Gene3D" id="3.40.50.740">
    <property type="match status" value="1"/>
</dbReference>
<evidence type="ECO:0000256" key="4">
    <source>
        <dbReference type="ARBA" id="ARBA00022485"/>
    </source>
</evidence>
<comment type="cofactor">
    <cofactor evidence="1">
        <name>[4Fe-4S] cluster</name>
        <dbReference type="ChEBI" id="CHEBI:49883"/>
    </cofactor>
</comment>
<dbReference type="Pfam" id="PF22117">
    <property type="entry name" value="Fer4_Nqo3"/>
    <property type="match status" value="1"/>
</dbReference>
<feature type="region of interest" description="Disordered" evidence="12">
    <location>
        <begin position="967"/>
        <end position="987"/>
    </location>
</feature>
<dbReference type="InterPro" id="IPR006656">
    <property type="entry name" value="Mopterin_OxRdtase"/>
</dbReference>
<gene>
    <name evidence="15" type="ORF">DNTS_025582</name>
</gene>
<dbReference type="GO" id="GO:0005634">
    <property type="term" value="C:nucleus"/>
    <property type="evidence" value="ECO:0007669"/>
    <property type="project" value="UniProtKB-SubCell"/>
</dbReference>
<sequence length="1521" mass="166560">MLRLPALSRALAAHSKGSLANNNNVRISVRASSNMVEVFVDGKSVMVEPGTTVLQACERVGVQIPRFCYHDRLSVAGNCRMCLVEIERAPKGVMEFLLANHPLDCPICDQGGECDLQDQSMAFGTDRSRFTEGKRAVEDKNIGPLIKTIMTRCIQCTRCVRFASEVAGVEDLGTTGRGNEMQIGTYVEKMFMSELSGNVIDLCPVGALTSKPYAFTARPWETRKTETIDVLDAMGANIVVSTRSGEVMRILPRLNEEVNEEWISDKTRFAYDGLKRQRLTLPMVKDASGQLVPSSWEDVLTHVAEVLQNINGSEIGAIAGGMVDAEALVESDRTDLRSNYLMNSRIAGVEECDLLLLIGTNPRYEAPLLNARIRKSWLHNELQVAMVGAPVDLSYSYDHLGESTQVLQEIAAGTHPFCQALGQAKKPVVLVGSSALQREDGAAILKAVSTIAQNARVSSGVEEGWKVLNVLHRVASQVAALDLGYKPGVDAIRKNPPKVLFLLGADAGCITRADLPKDSFIIYQGHHGDVGAPIADVILPGAAYTEKCGTYVNTEGRTQQTRVAVTPPGMAREDWKIIRAISELARITLPYDTQDEVRRRLEEVSPNLVRYDDVEEANYFKQAIELSKAVDQSLLEAPLIPPQLTVKDFYMTDSISRASQTMAKCVKAVTEGAAAVDEPSICEDETRERAEAVGDHFGGDPSNLKSISAARLNFRPAGAPLPVNDTNVESIFSDVPATSSPGMYEGKHIHYSEVDHKPLCSYSPKLCKQRRLNGYAFCIRHVLEDRTAPFRQCEYVAKYNSQRCTNPIPKAHDRKYCNSHLQVMGVLPKKERKKKQDTIESLALNITVPSLALKTHNGLELLHPSPPSSLACLLPSDPFAFCKQEKLSKSGATFLTKVQESQTPNHNLKETAPSGNPNHLRTSSTPQFSCLPPEPTGRTAQTAKILTSPHAAPTQTPVVQADSLFKTSSGVKDPHPASNSRNVTLDPNQAFDRKVVPASSGIMAPFRDERQKPFLESCSSVMQQAPCLQKLQRLMDQHKGRHQDLNSHLGLEWSDGSEEDDGDWKLLSHQRLQEKHFEESTSVSIAGDDSGFCLAVVNGEDCRNSALPFTRHCFHHVLENRSQRLFSSCTARFADGAQCSVPVFDITHQTPLCDEHAKKMDSFLRGDVSRRTYHHHQKIQRHRPLKKAKPPALCKKHKKKSKRAAAPRRPQKPIPPALPQGNLGMPSILCLPTQPSGIRSPLTPDLSADEFPDDITNDISDIPHDLELNQEDFSDVLPRLPDDLQDFDLFEGKNNELLPTSEEAEELVRVLQAMGSYPESLACLSGMVELGPLEAVDCRSMPSGVVDLLNSRLSAETLSSLDLDSGLLPTSEEAFPPSPPSPPPPLTPPSSVGHLNDSTFPQRQPHALAAVEDSKAELLDLPLGKDEDVSHGSWGVLALPLNDSSQFHSLTSPEGLLMSTTLSAPSQTSRQPSSELTASPPSPRTSRICPASQSKHLPSPASQVLWDPSRLHLSVPPVDQA</sequence>
<dbReference type="SUPFAM" id="SSF53706">
    <property type="entry name" value="Formate dehydrogenase/DMSO reductase, domains 1-3"/>
    <property type="match status" value="1"/>
</dbReference>
<feature type="compositionally biased region" description="Polar residues" evidence="12">
    <location>
        <begin position="913"/>
        <end position="928"/>
    </location>
</feature>
<dbReference type="CDD" id="cd00207">
    <property type="entry name" value="fer2"/>
    <property type="match status" value="1"/>
</dbReference>
<feature type="compositionally biased region" description="Polar residues" evidence="12">
    <location>
        <begin position="1463"/>
        <end position="1479"/>
    </location>
</feature>
<dbReference type="Pfam" id="PF10588">
    <property type="entry name" value="NADH-G_4Fe-4S_3"/>
    <property type="match status" value="1"/>
</dbReference>
<keyword evidence="9" id="KW-0520">NAD</keyword>
<dbReference type="GO" id="GO:0008137">
    <property type="term" value="F:NADH dehydrogenase (ubiquinone) activity"/>
    <property type="evidence" value="ECO:0007669"/>
    <property type="project" value="InterPro"/>
</dbReference>
<evidence type="ECO:0000256" key="5">
    <source>
        <dbReference type="ARBA" id="ARBA00022723"/>
    </source>
</evidence>
<dbReference type="PROSITE" id="PS00642">
    <property type="entry name" value="COMPLEX1_75K_2"/>
    <property type="match status" value="1"/>
</dbReference>
<dbReference type="Gene3D" id="3.10.20.740">
    <property type="match status" value="2"/>
</dbReference>
<comment type="cofactor">
    <cofactor evidence="11">
        <name>[2Fe-2S] cluster</name>
        <dbReference type="ChEBI" id="CHEBI:190135"/>
    </cofactor>
</comment>
<feature type="compositionally biased region" description="Polar residues" evidence="12">
    <location>
        <begin position="1491"/>
        <end position="1502"/>
    </location>
</feature>
<feature type="domain" description="4Fe-4S His(Cys)3-ligated-type" evidence="14">
    <location>
        <begin position="85"/>
        <end position="124"/>
    </location>
</feature>
<dbReference type="InterPro" id="IPR000283">
    <property type="entry name" value="NADH_UbQ_OxRdtase_75kDa_su_CS"/>
</dbReference>
<keyword evidence="16" id="KW-1185">Reference proteome</keyword>
<dbReference type="SUPFAM" id="SSF54862">
    <property type="entry name" value="4Fe-4S ferredoxins"/>
    <property type="match status" value="1"/>
</dbReference>
<dbReference type="Gene3D" id="3.30.200.210">
    <property type="match status" value="1"/>
</dbReference>
<dbReference type="NCBIfam" id="TIGR01973">
    <property type="entry name" value="NuoG"/>
    <property type="match status" value="1"/>
</dbReference>
<dbReference type="InterPro" id="IPR054351">
    <property type="entry name" value="NADH_UbQ_OxRdtase_ferredoxin"/>
</dbReference>
<dbReference type="GO" id="GO:0016020">
    <property type="term" value="C:membrane"/>
    <property type="evidence" value="ECO:0007669"/>
    <property type="project" value="InterPro"/>
</dbReference>
<feature type="region of interest" description="Disordered" evidence="12">
    <location>
        <begin position="1463"/>
        <end position="1521"/>
    </location>
</feature>
<accession>A0A553PYR7</accession>
<dbReference type="FunFam" id="3.30.200.210:FF:000002">
    <property type="entry name" value="NADH-ubiquinone oxidoreductase 75 kDa subunit"/>
    <property type="match status" value="1"/>
</dbReference>
<keyword evidence="7" id="KW-0408">Iron</keyword>
<dbReference type="InterPro" id="IPR036010">
    <property type="entry name" value="2Fe-2S_ferredoxin-like_sf"/>
</dbReference>
<dbReference type="GO" id="GO:0042773">
    <property type="term" value="P:ATP synthesis coupled electron transport"/>
    <property type="evidence" value="ECO:0007669"/>
    <property type="project" value="InterPro"/>
</dbReference>
<keyword evidence="5" id="KW-0479">Metal-binding</keyword>
<dbReference type="OrthoDB" id="10249365at2759"/>
<dbReference type="PROSITE" id="PS51669">
    <property type="entry name" value="4FE4S_MOW_BIS_MGD"/>
    <property type="match status" value="1"/>
</dbReference>
<evidence type="ECO:0000259" key="13">
    <source>
        <dbReference type="PROSITE" id="PS51669"/>
    </source>
</evidence>
<dbReference type="InterPro" id="IPR025927">
    <property type="entry name" value="Znf_KANL2-like"/>
</dbReference>
<dbReference type="InterPro" id="IPR001041">
    <property type="entry name" value="2Fe-2S_ferredoxin-type"/>
</dbReference>
<dbReference type="Pfam" id="PF13891">
    <property type="entry name" value="zf-C3HC3H_KANSL2"/>
    <property type="match status" value="2"/>
</dbReference>
<dbReference type="Pfam" id="PF22151">
    <property type="entry name" value="Fer4_NDSU1"/>
    <property type="match status" value="1"/>
</dbReference>
<feature type="compositionally biased region" description="Pro residues" evidence="12">
    <location>
        <begin position="1376"/>
        <end position="1388"/>
    </location>
</feature>
<evidence type="ECO:0000259" key="14">
    <source>
        <dbReference type="PROSITE" id="PS51839"/>
    </source>
</evidence>
<evidence type="ECO:0000256" key="12">
    <source>
        <dbReference type="SAM" id="MobiDB-lite"/>
    </source>
</evidence>
<dbReference type="InterPro" id="IPR006963">
    <property type="entry name" value="Mopterin_OxRdtase_4Fe-4S_dom"/>
</dbReference>
<dbReference type="InterPro" id="IPR010228">
    <property type="entry name" value="NADH_UbQ_OxRdtase_Gsu"/>
</dbReference>
<dbReference type="InterPro" id="IPR015405">
    <property type="entry name" value="NDUFS1-like_C"/>
</dbReference>
<dbReference type="GO" id="GO:0051539">
    <property type="term" value="F:4 iron, 4 sulfur cluster binding"/>
    <property type="evidence" value="ECO:0007669"/>
    <property type="project" value="UniProtKB-KW"/>
</dbReference>
<dbReference type="PROSITE" id="PS51839">
    <property type="entry name" value="4FE4S_HC3"/>
    <property type="match status" value="1"/>
</dbReference>
<evidence type="ECO:0000256" key="3">
    <source>
        <dbReference type="ARBA" id="ARBA00005404"/>
    </source>
</evidence>
<dbReference type="PROSITE" id="PS00641">
    <property type="entry name" value="COMPLEX1_75K_1"/>
    <property type="match status" value="1"/>
</dbReference>
<feature type="region of interest" description="Disordered" evidence="12">
    <location>
        <begin position="1175"/>
        <end position="1223"/>
    </location>
</feature>
<dbReference type="Pfam" id="PF09326">
    <property type="entry name" value="NADH_dhqG_C"/>
    <property type="match status" value="1"/>
</dbReference>
<dbReference type="PROSITE" id="PS50096">
    <property type="entry name" value="IQ"/>
    <property type="match status" value="1"/>
</dbReference>
<feature type="domain" description="4Fe-4S Mo/W bis-MGD-type" evidence="13">
    <location>
        <begin position="222"/>
        <end position="278"/>
    </location>
</feature>
<comment type="subcellular location">
    <subcellularLocation>
        <location evidence="2">Nucleus</location>
    </subcellularLocation>
</comment>
<keyword evidence="10" id="KW-0539">Nucleus</keyword>